<dbReference type="AlphaFoldDB" id="A0AAW7ZBQ3"/>
<reference evidence="1" key="2">
    <citation type="submission" date="2023-03" db="EMBL/GenBank/DDBJ databases">
        <authorList>
            <person name="Zhang Z."/>
        </authorList>
    </citation>
    <scope>NUCLEOTIDE SEQUENCE</scope>
    <source>
        <strain evidence="1">DSA</strain>
    </source>
</reference>
<organism evidence="1 2">
    <name type="scientific">Desulforamulus aquiferis</name>
    <dbReference type="NCBI Taxonomy" id="1397668"/>
    <lineage>
        <taxon>Bacteria</taxon>
        <taxon>Bacillati</taxon>
        <taxon>Bacillota</taxon>
        <taxon>Clostridia</taxon>
        <taxon>Eubacteriales</taxon>
        <taxon>Peptococcaceae</taxon>
        <taxon>Desulforamulus</taxon>
    </lineage>
</organism>
<comment type="caution">
    <text evidence="1">The sequence shown here is derived from an EMBL/GenBank/DDBJ whole genome shotgun (WGS) entry which is preliminary data.</text>
</comment>
<evidence type="ECO:0000313" key="2">
    <source>
        <dbReference type="Proteomes" id="UP001172911"/>
    </source>
</evidence>
<evidence type="ECO:0000313" key="1">
    <source>
        <dbReference type="EMBL" id="MDO7787112.1"/>
    </source>
</evidence>
<dbReference type="EMBL" id="JARPTC010000010">
    <property type="protein sequence ID" value="MDO7787112.1"/>
    <property type="molecule type" value="Genomic_DNA"/>
</dbReference>
<gene>
    <name evidence="1" type="ORF">P6N53_07770</name>
</gene>
<keyword evidence="2" id="KW-1185">Reference proteome</keyword>
<reference evidence="1" key="1">
    <citation type="journal article" date="2023" name="J. Hazard. Mater.">
        <title>Anaerobic biodegradation of pyrene and benzo[a]pyrene by a new sulfate-reducing Desulforamulus aquiferis strain DSA.</title>
        <authorList>
            <person name="Zhang Z."/>
            <person name="Sun J."/>
            <person name="Gong X."/>
            <person name="Wang C."/>
            <person name="Wang H."/>
        </authorList>
    </citation>
    <scope>NUCLEOTIDE SEQUENCE</scope>
    <source>
        <strain evidence="1">DSA</strain>
    </source>
</reference>
<dbReference type="RefSeq" id="WP_304542255.1">
    <property type="nucleotide sequence ID" value="NZ_JARPTC010000010.1"/>
</dbReference>
<protein>
    <submittedName>
        <fullName evidence="1">Uncharacterized protein</fullName>
    </submittedName>
</protein>
<dbReference type="Proteomes" id="UP001172911">
    <property type="component" value="Unassembled WGS sequence"/>
</dbReference>
<name>A0AAW7ZBQ3_9FIRM</name>
<proteinExistence type="predicted"/>
<accession>A0AAW7ZBQ3</accession>
<sequence>MKTKVNGQWRDFSDGWAKVNGVWRQITDAFTKVGGLWKPVYQLSSIVPLYTEGVENVLWVPGYAQDAGVQSKESNHLYIEGAVANLFNTQGERAYVTDALIDLTHINTLYIDWEKTATPYEIYANTYGTFVVSTNKMGDRETRTAWFTDRGVWSRRINTINVSSLSGHYYIRVHARTGASLEDYPSKVKVYKVWGER</sequence>